<accession>A0ABQ4WY11</accession>
<sequence length="297" mass="34100">MSKNQTNTTSVIHNAIMKAGAKIVHQSTVDADAQEETRVMETYATVGENMKKIIDAEVEGEKIDIQDVETKLFWEFGKFTSKDGESLESYYSRMEKNEANEIRAKRQTINVNTLALVATTQQQFIILSQNLLTTLNTHQPNHMLLSEAKEKRLLELLLYHPIQIMKNNNVENTPRTERRTGYDRQTGQYENHRAVNVAGNREIVRQPVVQQNEIQSFNCKEFGHEAGLNYVQSNKIGFKIQIRGSRIRSTLCLYAKIQEVTPAADEHTGPIFDKEPLEKVYPNDDYNVFSTKRKHPE</sequence>
<dbReference type="EMBL" id="BQNB010009031">
    <property type="protein sequence ID" value="GJS57779.1"/>
    <property type="molecule type" value="Genomic_DNA"/>
</dbReference>
<name>A0ABQ4WY11_9ASTR</name>
<evidence type="ECO:0000313" key="1">
    <source>
        <dbReference type="EMBL" id="GJS57779.1"/>
    </source>
</evidence>
<gene>
    <name evidence="1" type="ORF">Tco_0652563</name>
</gene>
<reference evidence="1" key="1">
    <citation type="journal article" date="2022" name="Int. J. Mol. Sci.">
        <title>Draft Genome of Tanacetum Coccineum: Genomic Comparison of Closely Related Tanacetum-Family Plants.</title>
        <authorList>
            <person name="Yamashiro T."/>
            <person name="Shiraishi A."/>
            <person name="Nakayama K."/>
            <person name="Satake H."/>
        </authorList>
    </citation>
    <scope>NUCLEOTIDE SEQUENCE</scope>
</reference>
<keyword evidence="2" id="KW-1185">Reference proteome</keyword>
<proteinExistence type="predicted"/>
<reference evidence="1" key="2">
    <citation type="submission" date="2022-01" db="EMBL/GenBank/DDBJ databases">
        <authorList>
            <person name="Yamashiro T."/>
            <person name="Shiraishi A."/>
            <person name="Satake H."/>
            <person name="Nakayama K."/>
        </authorList>
    </citation>
    <scope>NUCLEOTIDE SEQUENCE</scope>
</reference>
<organism evidence="1 2">
    <name type="scientific">Tanacetum coccineum</name>
    <dbReference type="NCBI Taxonomy" id="301880"/>
    <lineage>
        <taxon>Eukaryota</taxon>
        <taxon>Viridiplantae</taxon>
        <taxon>Streptophyta</taxon>
        <taxon>Embryophyta</taxon>
        <taxon>Tracheophyta</taxon>
        <taxon>Spermatophyta</taxon>
        <taxon>Magnoliopsida</taxon>
        <taxon>eudicotyledons</taxon>
        <taxon>Gunneridae</taxon>
        <taxon>Pentapetalae</taxon>
        <taxon>asterids</taxon>
        <taxon>campanulids</taxon>
        <taxon>Asterales</taxon>
        <taxon>Asteraceae</taxon>
        <taxon>Asteroideae</taxon>
        <taxon>Anthemideae</taxon>
        <taxon>Anthemidinae</taxon>
        <taxon>Tanacetum</taxon>
    </lineage>
</organism>
<dbReference type="Proteomes" id="UP001151760">
    <property type="component" value="Unassembled WGS sequence"/>
</dbReference>
<evidence type="ECO:0000313" key="2">
    <source>
        <dbReference type="Proteomes" id="UP001151760"/>
    </source>
</evidence>
<protein>
    <submittedName>
        <fullName evidence="1">Uncharacterized protein</fullName>
    </submittedName>
</protein>
<comment type="caution">
    <text evidence="1">The sequence shown here is derived from an EMBL/GenBank/DDBJ whole genome shotgun (WGS) entry which is preliminary data.</text>
</comment>